<feature type="transmembrane region" description="Helical" evidence="1">
    <location>
        <begin position="316"/>
        <end position="336"/>
    </location>
</feature>
<evidence type="ECO:0008006" key="4">
    <source>
        <dbReference type="Google" id="ProtNLM"/>
    </source>
</evidence>
<protein>
    <recommendedName>
        <fullName evidence="4">Membrane protein 6-pyruvoyl-tetrahydropterin synthase-related domain-containing protein</fullName>
    </recommendedName>
</protein>
<feature type="transmembrane region" description="Helical" evidence="1">
    <location>
        <begin position="238"/>
        <end position="262"/>
    </location>
</feature>
<dbReference type="Proteomes" id="UP000229740">
    <property type="component" value="Unassembled WGS sequence"/>
</dbReference>
<feature type="transmembrane region" description="Helical" evidence="1">
    <location>
        <begin position="348"/>
        <end position="374"/>
    </location>
</feature>
<keyword evidence="1" id="KW-0812">Transmembrane</keyword>
<comment type="caution">
    <text evidence="2">The sequence shown here is derived from an EMBL/GenBank/DDBJ whole genome shotgun (WGS) entry which is preliminary data.</text>
</comment>
<feature type="transmembrane region" description="Helical" evidence="1">
    <location>
        <begin position="132"/>
        <end position="149"/>
    </location>
</feature>
<keyword evidence="1" id="KW-0472">Membrane</keyword>
<gene>
    <name evidence="2" type="ORF">CSB45_04805</name>
</gene>
<feature type="transmembrane region" description="Helical" evidence="1">
    <location>
        <begin position="206"/>
        <end position="226"/>
    </location>
</feature>
<feature type="transmembrane region" description="Helical" evidence="1">
    <location>
        <begin position="103"/>
        <end position="125"/>
    </location>
</feature>
<dbReference type="EMBL" id="PDPS01000024">
    <property type="protein sequence ID" value="PID58012.1"/>
    <property type="molecule type" value="Genomic_DNA"/>
</dbReference>
<reference evidence="2 3" key="1">
    <citation type="submission" date="2017-10" db="EMBL/GenBank/DDBJ databases">
        <title>Novel microbial diversity and functional potential in the marine mammal oral microbiome.</title>
        <authorList>
            <person name="Dudek N.K."/>
            <person name="Sun C.L."/>
            <person name="Burstein D."/>
            <person name="Kantor R.S."/>
            <person name="Aliaga Goltsman D.S."/>
            <person name="Bik E.M."/>
            <person name="Thomas B.C."/>
            <person name="Banfield J.F."/>
            <person name="Relman D.A."/>
        </authorList>
    </citation>
    <scope>NUCLEOTIDE SEQUENCE [LARGE SCALE GENOMIC DNA]</scope>
    <source>
        <strain evidence="2">DOLZORAL124_49_17</strain>
    </source>
</reference>
<proteinExistence type="predicted"/>
<feature type="transmembrane region" description="Helical" evidence="1">
    <location>
        <begin position="155"/>
        <end position="172"/>
    </location>
</feature>
<dbReference type="AlphaFoldDB" id="A0A2G6E813"/>
<dbReference type="PROSITE" id="PS51257">
    <property type="entry name" value="PROKAR_LIPOPROTEIN"/>
    <property type="match status" value="1"/>
</dbReference>
<organism evidence="2 3">
    <name type="scientific">candidate division KSB3 bacterium</name>
    <dbReference type="NCBI Taxonomy" id="2044937"/>
    <lineage>
        <taxon>Bacteria</taxon>
        <taxon>candidate division KSB3</taxon>
    </lineage>
</organism>
<evidence type="ECO:0000256" key="1">
    <source>
        <dbReference type="SAM" id="Phobius"/>
    </source>
</evidence>
<name>A0A2G6E813_9BACT</name>
<evidence type="ECO:0000313" key="2">
    <source>
        <dbReference type="EMBL" id="PID58012.1"/>
    </source>
</evidence>
<keyword evidence="1" id="KW-1133">Transmembrane helix</keyword>
<sequence>MNGFIRQVLKHLTLLLAYLLMACVCLNPLPFHLSEGLLAAESGDPLLQIWVVQWNIHKLSTSLSSYFDANIFYPYSNTFAYHDHLFGLGILGWIFSVLTQNPILIHNCLLLLSFTCSAYGMFLLCRDITQNIYAAGLGGVIFGFLPFRFAHLDHVNILSVYWLPLCFFFLRRYLIPCSTRSHKVLLTLPFFWLCFFLQALTSFNYLFLAAIALGIYGLVSATYQWYKGCSPWKGHIPRDLLVFFAGAGLVGLGLLPLTSAYLKANKELGFERSVQETHALSARPQDYAVAPENNLLYGTITRKWQSLTSPYPREQALFHGILTTVLAGIALLYGLFRRGNAACNSARIAFGALLFAAFVLSLGPFVSILGKNISLPYSCLYHMLPGFKSMRVPARFGIIAAFALAVLASIGVTDIFTFRRPGNTPLRQLIFAGISAGLILLESYSPFVTLSLYPGETKALPGVYQWLHSQPDPLRIVELPVHSPKDQFEAIYYSTFHWHRMLNGRSAFIPNGIQRVFNQLRTFPSQRSIALLKSLAIEYVILHTQKLKAPFPEPCPDGLKLLRRFDNDWLFQVKAPASHPRSPDHAIRPVKLHVSTILQKDEHCTLGVELESQATTNLSLLPEESCWVRIEWSQNETLLSTESARMNIPIFFQPGKSETTSLHLRTPKSPGDYQLRLLFQCAAISPEQISKRVTILPEIIDSRSPHKLEAEFLWDDIPEVWPHDQPLPIRIIVKNSGDTLWKASIVDREQPKGEVRLAVVDWYEQSSGEALIQQRGSTELGARGRLRYDVPPGKAASIDAEIPTPAYAGEFLLELDMLSEHIAWFSPQKLRTLKKIIYLY</sequence>
<feature type="transmembrane region" description="Helical" evidence="1">
    <location>
        <begin position="12"/>
        <end position="31"/>
    </location>
</feature>
<feature type="transmembrane region" description="Helical" evidence="1">
    <location>
        <begin position="394"/>
        <end position="417"/>
    </location>
</feature>
<evidence type="ECO:0000313" key="3">
    <source>
        <dbReference type="Proteomes" id="UP000229740"/>
    </source>
</evidence>
<accession>A0A2G6E813</accession>
<feature type="transmembrane region" description="Helical" evidence="1">
    <location>
        <begin position="429"/>
        <end position="453"/>
    </location>
</feature>
<feature type="transmembrane region" description="Helical" evidence="1">
    <location>
        <begin position="184"/>
        <end position="200"/>
    </location>
</feature>